<dbReference type="OrthoDB" id="5287258at2"/>
<evidence type="ECO:0000313" key="10">
    <source>
        <dbReference type="EMBL" id="SIT51037.1"/>
    </source>
</evidence>
<keyword evidence="11" id="KW-1185">Reference proteome</keyword>
<feature type="domain" description="3-hydroxyacyl-CoA dehydrogenase NAD binding" evidence="8">
    <location>
        <begin position="161"/>
        <end position="336"/>
    </location>
</feature>
<dbReference type="EC" id="5.1.2.3" evidence="10"/>
<protein>
    <submittedName>
        <fullName evidence="10">3-hydroxybutyryl-CoA epimerase</fullName>
        <ecNumber evidence="10">5.1.2.3</ecNumber>
    </submittedName>
</protein>
<accession>A0A1N7SUF8</accession>
<dbReference type="EMBL" id="CYGY02000099">
    <property type="protein sequence ID" value="SIT51037.1"/>
    <property type="molecule type" value="Genomic_DNA"/>
</dbReference>
<feature type="domain" description="ChsH2 rubredoxin-like zinc ribbon" evidence="9">
    <location>
        <begin position="21"/>
        <end position="56"/>
    </location>
</feature>
<dbReference type="Pfam" id="PF01796">
    <property type="entry name" value="OB_ChsH2_C"/>
    <property type="match status" value="1"/>
</dbReference>
<keyword evidence="2 10" id="KW-0413">Isomerase</keyword>
<comment type="caution">
    <text evidence="10">The sequence shown here is derived from an EMBL/GenBank/DDBJ whole genome shotgun (WGS) entry which is preliminary data.</text>
</comment>
<evidence type="ECO:0000256" key="4">
    <source>
        <dbReference type="ARBA" id="ARBA00023268"/>
    </source>
</evidence>
<dbReference type="Pfam" id="PF00725">
    <property type="entry name" value="3HCDH"/>
    <property type="match status" value="2"/>
</dbReference>
<dbReference type="InterPro" id="IPR036291">
    <property type="entry name" value="NAD(P)-bd_dom_sf"/>
</dbReference>
<evidence type="ECO:0000259" key="9">
    <source>
        <dbReference type="Pfam" id="PF12172"/>
    </source>
</evidence>
<keyword evidence="5" id="KW-0472">Membrane</keyword>
<dbReference type="GO" id="GO:0016616">
    <property type="term" value="F:oxidoreductase activity, acting on the CH-OH group of donors, NAD or NADP as acceptor"/>
    <property type="evidence" value="ECO:0007669"/>
    <property type="project" value="InterPro"/>
</dbReference>
<proteinExistence type="predicted"/>
<dbReference type="Pfam" id="PF02737">
    <property type="entry name" value="3HCDH_N"/>
    <property type="match status" value="1"/>
</dbReference>
<evidence type="ECO:0000313" key="11">
    <source>
        <dbReference type="Proteomes" id="UP000195569"/>
    </source>
</evidence>
<keyword evidence="1" id="KW-0560">Oxidoreductase</keyword>
<evidence type="ECO:0000256" key="3">
    <source>
        <dbReference type="ARBA" id="ARBA00023239"/>
    </source>
</evidence>
<keyword evidence="3" id="KW-0456">Lyase</keyword>
<dbReference type="GO" id="GO:0008692">
    <property type="term" value="F:3-hydroxybutyryl-CoA epimerase activity"/>
    <property type="evidence" value="ECO:0007669"/>
    <property type="project" value="UniProtKB-EC"/>
</dbReference>
<dbReference type="InterPro" id="IPR006176">
    <property type="entry name" value="3-OHacyl-CoA_DH_NAD-bd"/>
</dbReference>
<sequence length="557" mass="61680">MKQNRGFPPAPVLFPGDEPFWEATRLGILQAKHCNACDTLHYYPRMHCPFCGSRELSWRRLSGRGTIYSYSIVERSPRPTAPVIIETEEGLRLNSVILDADVNSLNIGDPVTLHFVPTHDGQHVPVFTTPRAEAARTYSQAARAELEAQALRSERVFRRAVVIGAGNMGVGIAMAVLAGGLSVHLIDQSEASLAVAMERVRESYGRDVERGRLAPVERDARLARLTSGQDMAEIATADVVIEAVWEDLALKQQLFAQIDRHAAPEALLATNTSTLDINLIAAATQRPHSVVGLHFFNPANVMRLIEVVRTSSTSIETLDAARNLASSIGKVAIVVGVCDGFAGNRMMIARERQAARLLLEGALPDQIDRVLRKLGLPMGTFELQDMAGGIELTFRARQRAGEKDWLIEQLHARGRTGQRAGRGYYRYEPGKRRPLVDPEVTALIEEASRVEGIERRVISDEEVHDRLILLMINEGAKLLAEGIVERASDIDLIWQLGYGWPDWKGGPMYYADMLELQSVVTKLTALRARHGDLFRPAELLVQLAEASERISNVRTSR</sequence>
<name>A0A1N7SUF8_9BURK</name>
<feature type="transmembrane region" description="Helical" evidence="5">
    <location>
        <begin position="160"/>
        <end position="186"/>
    </location>
</feature>
<dbReference type="SUPFAM" id="SSF51735">
    <property type="entry name" value="NAD(P)-binding Rossmann-fold domains"/>
    <property type="match status" value="1"/>
</dbReference>
<feature type="domain" description="3-hydroxyacyl-CoA dehydrogenase C-terminal" evidence="6">
    <location>
        <begin position="340"/>
        <end position="427"/>
    </location>
</feature>
<dbReference type="Proteomes" id="UP000195569">
    <property type="component" value="Unassembled WGS sequence"/>
</dbReference>
<dbReference type="Gene3D" id="6.10.30.10">
    <property type="match status" value="1"/>
</dbReference>
<dbReference type="InterPro" id="IPR012340">
    <property type="entry name" value="NA-bd_OB-fold"/>
</dbReference>
<dbReference type="GO" id="GO:0070403">
    <property type="term" value="F:NAD+ binding"/>
    <property type="evidence" value="ECO:0007669"/>
    <property type="project" value="InterPro"/>
</dbReference>
<dbReference type="SUPFAM" id="SSF50249">
    <property type="entry name" value="Nucleic acid-binding proteins"/>
    <property type="match status" value="1"/>
</dbReference>
<organism evidence="10 11">
    <name type="scientific">Paraburkholderia piptadeniae</name>
    <dbReference type="NCBI Taxonomy" id="1701573"/>
    <lineage>
        <taxon>Bacteria</taxon>
        <taxon>Pseudomonadati</taxon>
        <taxon>Pseudomonadota</taxon>
        <taxon>Betaproteobacteria</taxon>
        <taxon>Burkholderiales</taxon>
        <taxon>Burkholderiaceae</taxon>
        <taxon>Paraburkholderia</taxon>
    </lineage>
</organism>
<dbReference type="FunFam" id="3.40.50.720:FF:000009">
    <property type="entry name" value="Fatty oxidation complex, alpha subunit"/>
    <property type="match status" value="1"/>
</dbReference>
<evidence type="ECO:0000256" key="5">
    <source>
        <dbReference type="SAM" id="Phobius"/>
    </source>
</evidence>
<dbReference type="InterPro" id="IPR006108">
    <property type="entry name" value="3HC_DH_C"/>
</dbReference>
<dbReference type="PANTHER" id="PTHR23309">
    <property type="entry name" value="3-HYDROXYACYL-COA DEHYROGENASE"/>
    <property type="match status" value="1"/>
</dbReference>
<evidence type="ECO:0000259" key="6">
    <source>
        <dbReference type="Pfam" id="PF00725"/>
    </source>
</evidence>
<dbReference type="PANTHER" id="PTHR23309:SF51">
    <property type="entry name" value="3-HYDROXYACYL-COA DEHYDROGENASE-RELATED"/>
    <property type="match status" value="1"/>
</dbReference>
<dbReference type="Pfam" id="PF12172">
    <property type="entry name" value="zf-ChsH2"/>
    <property type="match status" value="1"/>
</dbReference>
<dbReference type="InterPro" id="IPR008927">
    <property type="entry name" value="6-PGluconate_DH-like_C_sf"/>
</dbReference>
<dbReference type="Gene3D" id="1.10.1040.50">
    <property type="match status" value="1"/>
</dbReference>
<feature type="domain" description="ChsH2 C-terminal OB-fold" evidence="7">
    <location>
        <begin position="58"/>
        <end position="115"/>
    </location>
</feature>
<reference evidence="10" key="1">
    <citation type="submission" date="2016-12" db="EMBL/GenBank/DDBJ databases">
        <authorList>
            <person name="Moulin L."/>
        </authorList>
    </citation>
    <scope>NUCLEOTIDE SEQUENCE [LARGE SCALE GENOMIC DNA]</scope>
    <source>
        <strain evidence="10">STM 7183</strain>
    </source>
</reference>
<dbReference type="SUPFAM" id="SSF48179">
    <property type="entry name" value="6-phosphogluconate dehydrogenase C-terminal domain-like"/>
    <property type="match status" value="2"/>
</dbReference>
<keyword evidence="4" id="KW-0511">Multifunctional enzyme</keyword>
<gene>
    <name evidence="10" type="ORF">BN2476_990015</name>
</gene>
<evidence type="ECO:0000256" key="1">
    <source>
        <dbReference type="ARBA" id="ARBA00023002"/>
    </source>
</evidence>
<dbReference type="Gene3D" id="3.40.50.720">
    <property type="entry name" value="NAD(P)-binding Rossmann-like Domain"/>
    <property type="match status" value="1"/>
</dbReference>
<dbReference type="InterPro" id="IPR022002">
    <property type="entry name" value="ChsH2_Znr"/>
</dbReference>
<evidence type="ECO:0000259" key="8">
    <source>
        <dbReference type="Pfam" id="PF02737"/>
    </source>
</evidence>
<dbReference type="FunFam" id="1.10.1040.50:FF:000006">
    <property type="entry name" value="Peroxisomal bifunctional enzyme"/>
    <property type="match status" value="1"/>
</dbReference>
<dbReference type="GO" id="GO:0006631">
    <property type="term" value="P:fatty acid metabolic process"/>
    <property type="evidence" value="ECO:0007669"/>
    <property type="project" value="InterPro"/>
</dbReference>
<evidence type="ECO:0000259" key="7">
    <source>
        <dbReference type="Pfam" id="PF01796"/>
    </source>
</evidence>
<dbReference type="InterPro" id="IPR002878">
    <property type="entry name" value="ChsH2_C"/>
</dbReference>
<keyword evidence="5" id="KW-0812">Transmembrane</keyword>
<keyword evidence="5" id="KW-1133">Transmembrane helix</keyword>
<evidence type="ECO:0000256" key="2">
    <source>
        <dbReference type="ARBA" id="ARBA00023235"/>
    </source>
</evidence>
<feature type="domain" description="3-hydroxyacyl-CoA dehydrogenase C-terminal" evidence="6">
    <location>
        <begin position="464"/>
        <end position="547"/>
    </location>
</feature>
<dbReference type="GO" id="GO:0016829">
    <property type="term" value="F:lyase activity"/>
    <property type="evidence" value="ECO:0007669"/>
    <property type="project" value="UniProtKB-KW"/>
</dbReference>
<dbReference type="RefSeq" id="WP_087739597.1">
    <property type="nucleotide sequence ID" value="NZ_CYGY02000099.1"/>
</dbReference>
<dbReference type="AlphaFoldDB" id="A0A1N7SUF8"/>